<protein>
    <submittedName>
        <fullName evidence="4">Uncharacterized protein</fullName>
    </submittedName>
</protein>
<feature type="signal peptide" evidence="3">
    <location>
        <begin position="1"/>
        <end position="23"/>
    </location>
</feature>
<keyword evidence="1 2" id="KW-0193">Cuticle</keyword>
<dbReference type="VEuPathDB" id="VectorBase:GMOY006604"/>
<dbReference type="GO" id="GO:0062129">
    <property type="term" value="C:chitin-based extracellular matrix"/>
    <property type="evidence" value="ECO:0007669"/>
    <property type="project" value="TreeGrafter"/>
</dbReference>
<dbReference type="STRING" id="37546.A0A1B0FRK0"/>
<sequence>MIKHWTWGFTVILIFLLVNNQCAQVLTRPVLESEITSATLPQQQSNAHILKYDNNANNGAVGYNFAFETSDGVSRKETAILKNAGTPDEAISVHGSVSWVGPDGIQYTLNYLADENGFQPEGEHLPVPPD</sequence>
<feature type="chain" id="PRO_5008407856" evidence="3">
    <location>
        <begin position="24"/>
        <end position="130"/>
    </location>
</feature>
<dbReference type="EnsemblMetazoa" id="GMOY006604-RA">
    <property type="protein sequence ID" value="GMOY006604-PA"/>
    <property type="gene ID" value="GMOY006604"/>
</dbReference>
<dbReference type="EMBL" id="CCAG010009302">
    <property type="status" value="NOT_ANNOTATED_CDS"/>
    <property type="molecule type" value="Genomic_DNA"/>
</dbReference>
<dbReference type="GO" id="GO:0008010">
    <property type="term" value="F:structural constituent of chitin-based larval cuticle"/>
    <property type="evidence" value="ECO:0007669"/>
    <property type="project" value="TreeGrafter"/>
</dbReference>
<reference evidence="4" key="1">
    <citation type="submission" date="2020-05" db="UniProtKB">
        <authorList>
            <consortium name="EnsemblMetazoa"/>
        </authorList>
    </citation>
    <scope>IDENTIFICATION</scope>
    <source>
        <strain evidence="4">Yale</strain>
    </source>
</reference>
<dbReference type="InterPro" id="IPR000618">
    <property type="entry name" value="Insect_cuticle"/>
</dbReference>
<proteinExistence type="predicted"/>
<dbReference type="PANTHER" id="PTHR10380:SF218">
    <property type="entry name" value="ADULT CUTICLE PROTEIN 65AA-RELATED"/>
    <property type="match status" value="1"/>
</dbReference>
<evidence type="ECO:0000313" key="4">
    <source>
        <dbReference type="EnsemblMetazoa" id="GMOY006604-PA"/>
    </source>
</evidence>
<dbReference type="Proteomes" id="UP000092444">
    <property type="component" value="Unassembled WGS sequence"/>
</dbReference>
<dbReference type="InterPro" id="IPR031311">
    <property type="entry name" value="CHIT_BIND_RR_consensus"/>
</dbReference>
<evidence type="ECO:0000256" key="1">
    <source>
        <dbReference type="ARBA" id="ARBA00022460"/>
    </source>
</evidence>
<dbReference type="Pfam" id="PF00379">
    <property type="entry name" value="Chitin_bind_4"/>
    <property type="match status" value="1"/>
</dbReference>
<evidence type="ECO:0000256" key="2">
    <source>
        <dbReference type="PROSITE-ProRule" id="PRU00497"/>
    </source>
</evidence>
<evidence type="ECO:0000256" key="3">
    <source>
        <dbReference type="SAM" id="SignalP"/>
    </source>
</evidence>
<dbReference type="PROSITE" id="PS51155">
    <property type="entry name" value="CHIT_BIND_RR_2"/>
    <property type="match status" value="1"/>
</dbReference>
<keyword evidence="5" id="KW-1185">Reference proteome</keyword>
<accession>A0A1B0FRK0</accession>
<keyword evidence="3" id="KW-0732">Signal</keyword>
<dbReference type="AlphaFoldDB" id="A0A1B0FRK0"/>
<dbReference type="InterPro" id="IPR050468">
    <property type="entry name" value="Cuticle_Struct_Prot"/>
</dbReference>
<organism evidence="4 5">
    <name type="scientific">Glossina morsitans morsitans</name>
    <name type="common">Savannah tsetse fly</name>
    <dbReference type="NCBI Taxonomy" id="37546"/>
    <lineage>
        <taxon>Eukaryota</taxon>
        <taxon>Metazoa</taxon>
        <taxon>Ecdysozoa</taxon>
        <taxon>Arthropoda</taxon>
        <taxon>Hexapoda</taxon>
        <taxon>Insecta</taxon>
        <taxon>Pterygota</taxon>
        <taxon>Neoptera</taxon>
        <taxon>Endopterygota</taxon>
        <taxon>Diptera</taxon>
        <taxon>Brachycera</taxon>
        <taxon>Muscomorpha</taxon>
        <taxon>Hippoboscoidea</taxon>
        <taxon>Glossinidae</taxon>
        <taxon>Glossina</taxon>
    </lineage>
</organism>
<dbReference type="PhylomeDB" id="A0A1B0FRK0"/>
<dbReference type="PANTHER" id="PTHR10380">
    <property type="entry name" value="CUTICLE PROTEIN"/>
    <property type="match status" value="1"/>
</dbReference>
<dbReference type="PROSITE" id="PS00233">
    <property type="entry name" value="CHIT_BIND_RR_1"/>
    <property type="match status" value="1"/>
</dbReference>
<dbReference type="PRINTS" id="PR00947">
    <property type="entry name" value="CUTICLE"/>
</dbReference>
<name>A0A1B0FRK0_GLOMM</name>
<evidence type="ECO:0000313" key="5">
    <source>
        <dbReference type="Proteomes" id="UP000092444"/>
    </source>
</evidence>